<accession>A0A8H6Y7Q2</accession>
<dbReference type="Proteomes" id="UP000623467">
    <property type="component" value="Unassembled WGS sequence"/>
</dbReference>
<dbReference type="InterPro" id="IPR036047">
    <property type="entry name" value="F-box-like_dom_sf"/>
</dbReference>
<evidence type="ECO:0000313" key="2">
    <source>
        <dbReference type="Proteomes" id="UP000623467"/>
    </source>
</evidence>
<sequence>MLFEALGEDVLLRIFCFCDIYTVLAVSAINRPLRRISLSKQLWLSLVLDTRFRDALDLPPPDREGLECLSTEELIAVVKDAVAGPGTGSIWNSEHDESSSVTRTSVKIPLDDVGMYRAADARLLPGARYILLHSISTTQRRLCMYDVWSTRRVWEHPVQALTMFQVDFVPGGTIARVCFAQAGELPSTLSVHIEEVELTTGASHELFNFTFASIGSSCAIVGDFLLGTVLQSHWHFNDSKLVLINWRASTFVPLGHMGPHHVQLIPGYILSTYQETSKPHEHVLALTALDSFSDCWQPLTEEGTLLAAQLEAGSPSTITINNIAMQERLEHNGWRIRPNLVTATPDALYAGAYIISVHGLPFSERPAPKRPTLIERIGNLVNMAARRGETLPPPVQGAAGGSGTAVVQIRAGTGTGGQSITTDIRAICFQWAATRIPKSNPKPLGKFD</sequence>
<proteinExistence type="predicted"/>
<reference evidence="1" key="1">
    <citation type="submission" date="2020-05" db="EMBL/GenBank/DDBJ databases">
        <title>Mycena genomes resolve the evolution of fungal bioluminescence.</title>
        <authorList>
            <person name="Tsai I.J."/>
        </authorList>
    </citation>
    <scope>NUCLEOTIDE SEQUENCE</scope>
    <source>
        <strain evidence="1">160909Yilan</strain>
    </source>
</reference>
<evidence type="ECO:0000313" key="1">
    <source>
        <dbReference type="EMBL" id="KAF7353421.1"/>
    </source>
</evidence>
<name>A0A8H6Y7Q2_9AGAR</name>
<dbReference type="EMBL" id="JACAZH010000012">
    <property type="protein sequence ID" value="KAF7353421.1"/>
    <property type="molecule type" value="Genomic_DNA"/>
</dbReference>
<gene>
    <name evidence="1" type="ORF">MSAN_01531300</name>
</gene>
<dbReference type="AlphaFoldDB" id="A0A8H6Y7Q2"/>
<protein>
    <submittedName>
        <fullName evidence="1">F-box domain-containing protein</fullName>
    </submittedName>
</protein>
<comment type="caution">
    <text evidence="1">The sequence shown here is derived from an EMBL/GenBank/DDBJ whole genome shotgun (WGS) entry which is preliminary data.</text>
</comment>
<dbReference type="SUPFAM" id="SSF81383">
    <property type="entry name" value="F-box domain"/>
    <property type="match status" value="1"/>
</dbReference>
<dbReference type="OrthoDB" id="3015771at2759"/>
<organism evidence="1 2">
    <name type="scientific">Mycena sanguinolenta</name>
    <dbReference type="NCBI Taxonomy" id="230812"/>
    <lineage>
        <taxon>Eukaryota</taxon>
        <taxon>Fungi</taxon>
        <taxon>Dikarya</taxon>
        <taxon>Basidiomycota</taxon>
        <taxon>Agaricomycotina</taxon>
        <taxon>Agaricomycetes</taxon>
        <taxon>Agaricomycetidae</taxon>
        <taxon>Agaricales</taxon>
        <taxon>Marasmiineae</taxon>
        <taxon>Mycenaceae</taxon>
        <taxon>Mycena</taxon>
    </lineage>
</organism>
<keyword evidence="2" id="KW-1185">Reference proteome</keyword>